<evidence type="ECO:0000313" key="3">
    <source>
        <dbReference type="Proteomes" id="UP000186777"/>
    </source>
</evidence>
<name>A0A1Q6R8F6_9FIRM</name>
<dbReference type="InterPro" id="IPR001387">
    <property type="entry name" value="Cro/C1-type_HTH"/>
</dbReference>
<dbReference type="SMART" id="SM00530">
    <property type="entry name" value="HTH_XRE"/>
    <property type="match status" value="1"/>
</dbReference>
<organism evidence="2 3">
    <name type="scientific">Phascolarctobacterium succinatutens</name>
    <dbReference type="NCBI Taxonomy" id="626940"/>
    <lineage>
        <taxon>Bacteria</taxon>
        <taxon>Bacillati</taxon>
        <taxon>Bacillota</taxon>
        <taxon>Negativicutes</taxon>
        <taxon>Acidaminococcales</taxon>
        <taxon>Acidaminococcaceae</taxon>
        <taxon>Phascolarctobacterium</taxon>
    </lineage>
</organism>
<evidence type="ECO:0000259" key="1">
    <source>
        <dbReference type="PROSITE" id="PS50943"/>
    </source>
</evidence>
<dbReference type="Proteomes" id="UP000186777">
    <property type="component" value="Unassembled WGS sequence"/>
</dbReference>
<sequence>MRKRLRNLYSEELVDSDYLPELVELGVLIGSHRTASGINQEEFARMIGVSRRTMTKIENGRQSLSFVAFLRIAAVLEMRPEYLLQELTRVTQRKWSTKGED</sequence>
<dbReference type="GeneID" id="78524009"/>
<gene>
    <name evidence="2" type="ORF">BHW43_03185</name>
</gene>
<dbReference type="GO" id="GO:0003677">
    <property type="term" value="F:DNA binding"/>
    <property type="evidence" value="ECO:0007669"/>
    <property type="project" value="InterPro"/>
</dbReference>
<evidence type="ECO:0000313" key="2">
    <source>
        <dbReference type="EMBL" id="OLA38642.1"/>
    </source>
</evidence>
<dbReference type="PROSITE" id="PS50943">
    <property type="entry name" value="HTH_CROC1"/>
    <property type="match status" value="1"/>
</dbReference>
<dbReference type="SUPFAM" id="SSF47413">
    <property type="entry name" value="lambda repressor-like DNA-binding domains"/>
    <property type="match status" value="1"/>
</dbReference>
<reference evidence="2 3" key="1">
    <citation type="journal article" date="2016" name="Nat. Biotechnol.">
        <title>Measurement of bacterial replication rates in microbial communities.</title>
        <authorList>
            <person name="Brown C.T."/>
            <person name="Olm M.R."/>
            <person name="Thomas B.C."/>
            <person name="Banfield J.F."/>
        </authorList>
    </citation>
    <scope>NUCLEOTIDE SEQUENCE [LARGE SCALE GENOMIC DNA]</scope>
    <source>
        <strain evidence="2">46_33</strain>
    </source>
</reference>
<dbReference type="AlphaFoldDB" id="A0A1Q6R8F6"/>
<dbReference type="Gene3D" id="1.10.260.40">
    <property type="entry name" value="lambda repressor-like DNA-binding domains"/>
    <property type="match status" value="1"/>
</dbReference>
<protein>
    <recommendedName>
        <fullName evidence="1">HTH cro/C1-type domain-containing protein</fullName>
    </recommendedName>
</protein>
<comment type="caution">
    <text evidence="2">The sequence shown here is derived from an EMBL/GenBank/DDBJ whole genome shotgun (WGS) entry which is preliminary data.</text>
</comment>
<dbReference type="STRING" id="626940.BHW43_03185"/>
<dbReference type="InterPro" id="IPR010982">
    <property type="entry name" value="Lambda_DNA-bd_dom_sf"/>
</dbReference>
<accession>A0A1Q6R8F6</accession>
<proteinExistence type="predicted"/>
<dbReference type="CDD" id="cd00093">
    <property type="entry name" value="HTH_XRE"/>
    <property type="match status" value="1"/>
</dbReference>
<dbReference type="RefSeq" id="WP_210684105.1">
    <property type="nucleotide sequence ID" value="NZ_CAUCAP010000032.1"/>
</dbReference>
<feature type="domain" description="HTH cro/C1-type" evidence="1">
    <location>
        <begin position="33"/>
        <end position="83"/>
    </location>
</feature>
<dbReference type="Pfam" id="PF01381">
    <property type="entry name" value="HTH_3"/>
    <property type="match status" value="1"/>
</dbReference>
<dbReference type="EMBL" id="MNTG01000012">
    <property type="protein sequence ID" value="OLA38642.1"/>
    <property type="molecule type" value="Genomic_DNA"/>
</dbReference>